<dbReference type="EMBL" id="JANFQO010000004">
    <property type="protein sequence ID" value="MCQ4164334.1"/>
    <property type="molecule type" value="Genomic_DNA"/>
</dbReference>
<gene>
    <name evidence="1" type="ORF">NM961_06375</name>
</gene>
<comment type="caution">
    <text evidence="1">The sequence shown here is derived from an EMBL/GenBank/DDBJ whole genome shotgun (WGS) entry which is preliminary data.</text>
</comment>
<accession>A0ABT1QPX6</accession>
<evidence type="ECO:0000313" key="2">
    <source>
        <dbReference type="Proteomes" id="UP001165498"/>
    </source>
</evidence>
<dbReference type="RefSeq" id="WP_255913078.1">
    <property type="nucleotide sequence ID" value="NZ_JANFQO010000004.1"/>
</dbReference>
<dbReference type="InterPro" id="IPR036890">
    <property type="entry name" value="HATPase_C_sf"/>
</dbReference>
<sequence length="73" mass="7981">MGAPDEIEVLTAVEAMHRRPEMYLDMDDPALGEQFVLQTLCHAVDEAMDGRCSRAAMQLGRNGARCGTTPACR</sequence>
<organism evidence="1 2">
    <name type="scientific">Tahibacter harae</name>
    <dbReference type="NCBI Taxonomy" id="2963937"/>
    <lineage>
        <taxon>Bacteria</taxon>
        <taxon>Pseudomonadati</taxon>
        <taxon>Pseudomonadota</taxon>
        <taxon>Gammaproteobacteria</taxon>
        <taxon>Lysobacterales</taxon>
        <taxon>Rhodanobacteraceae</taxon>
        <taxon>Tahibacter</taxon>
    </lineage>
</organism>
<evidence type="ECO:0000313" key="1">
    <source>
        <dbReference type="EMBL" id="MCQ4164334.1"/>
    </source>
</evidence>
<protein>
    <submittedName>
        <fullName evidence="1">Uncharacterized protein</fullName>
    </submittedName>
</protein>
<dbReference type="Proteomes" id="UP001165498">
    <property type="component" value="Unassembled WGS sequence"/>
</dbReference>
<keyword evidence="2" id="KW-1185">Reference proteome</keyword>
<dbReference type="Gene3D" id="3.30.565.10">
    <property type="entry name" value="Histidine kinase-like ATPase, C-terminal domain"/>
    <property type="match status" value="1"/>
</dbReference>
<name>A0ABT1QPX6_9GAMM</name>
<proteinExistence type="predicted"/>
<reference evidence="1" key="1">
    <citation type="submission" date="2022-07" db="EMBL/GenBank/DDBJ databases">
        <title>Tahibacter sp., a new gammaproteobacterium isolated from the silt sample collected at pig farm.</title>
        <authorList>
            <person name="Chen H."/>
        </authorList>
    </citation>
    <scope>NUCLEOTIDE SEQUENCE</scope>
    <source>
        <strain evidence="1">P2K</strain>
    </source>
</reference>